<evidence type="ECO:0008006" key="3">
    <source>
        <dbReference type="Google" id="ProtNLM"/>
    </source>
</evidence>
<dbReference type="Proteomes" id="UP000031876">
    <property type="component" value="Plasmid 1"/>
</dbReference>
<dbReference type="KEGG" id="btw:BF38_5440"/>
<geneLocation type="plasmid" evidence="1 2">
    <name>1</name>
</geneLocation>
<evidence type="ECO:0000313" key="2">
    <source>
        <dbReference type="Proteomes" id="UP000031876"/>
    </source>
</evidence>
<protein>
    <recommendedName>
        <fullName evidence="3">DUF1450 domain-containing protein</fullName>
    </recommendedName>
</protein>
<accession>A0AB33B677</accession>
<sequence>MDNNLYEREKVTYRFTCCCTHQEKRFGNIEERLDIKNIAISMCKFGCDDLFGKRYVAVVNGESISLVNTDNLLESIGNYIKFLQ</sequence>
<gene>
    <name evidence="1" type="ORF">BF38_5440</name>
</gene>
<reference evidence="1 2" key="1">
    <citation type="journal article" date="2015" name="Genome Announc.">
        <title>Complete genome sequences for 35 biothreat assay-relevant bacillus species.</title>
        <authorList>
            <person name="Johnson S.L."/>
            <person name="Daligault H.E."/>
            <person name="Davenport K.W."/>
            <person name="Jaissle J."/>
            <person name="Frey K.G."/>
            <person name="Ladner J.T."/>
            <person name="Broomall S.M."/>
            <person name="Bishop-Lilly K.A."/>
            <person name="Bruce D.C."/>
            <person name="Gibbons H.S."/>
            <person name="Coyne S.R."/>
            <person name="Lo C.C."/>
            <person name="Meincke L."/>
            <person name="Munk A.C."/>
            <person name="Koroleva G.I."/>
            <person name="Rosenzweig C.N."/>
            <person name="Palacios G.F."/>
            <person name="Redden C.L."/>
            <person name="Minogue T.D."/>
            <person name="Chain P.S."/>
        </authorList>
    </citation>
    <scope>NUCLEOTIDE SEQUENCE [LARGE SCALE GENOMIC DNA]</scope>
    <source>
        <strain evidence="1 2">HD1011</strain>
    </source>
</reference>
<evidence type="ECO:0000313" key="1">
    <source>
        <dbReference type="EMBL" id="AJG79568.1"/>
    </source>
</evidence>
<organism evidence="1 2">
    <name type="scientific">Bacillus thuringiensis</name>
    <dbReference type="NCBI Taxonomy" id="1428"/>
    <lineage>
        <taxon>Bacteria</taxon>
        <taxon>Bacillati</taxon>
        <taxon>Bacillota</taxon>
        <taxon>Bacilli</taxon>
        <taxon>Bacillales</taxon>
        <taxon>Bacillaceae</taxon>
        <taxon>Bacillus</taxon>
        <taxon>Bacillus cereus group</taxon>
    </lineage>
</organism>
<proteinExistence type="predicted"/>
<dbReference type="EMBL" id="CP009336">
    <property type="protein sequence ID" value="AJG79568.1"/>
    <property type="molecule type" value="Genomic_DNA"/>
</dbReference>
<dbReference type="AlphaFoldDB" id="A0AB33B677"/>
<name>A0AB33B677_BACTU</name>
<keyword evidence="1" id="KW-0614">Plasmid</keyword>